<feature type="compositionally biased region" description="Basic and acidic residues" evidence="1">
    <location>
        <begin position="216"/>
        <end position="236"/>
    </location>
</feature>
<proteinExistence type="predicted"/>
<organism evidence="2 3">
    <name type="scientific">Coleophoma crateriformis</name>
    <dbReference type="NCBI Taxonomy" id="565419"/>
    <lineage>
        <taxon>Eukaryota</taxon>
        <taxon>Fungi</taxon>
        <taxon>Dikarya</taxon>
        <taxon>Ascomycota</taxon>
        <taxon>Pezizomycotina</taxon>
        <taxon>Leotiomycetes</taxon>
        <taxon>Helotiales</taxon>
        <taxon>Dermateaceae</taxon>
        <taxon>Coleophoma</taxon>
    </lineage>
</organism>
<dbReference type="OrthoDB" id="4156126at2759"/>
<accession>A0A3D8RVW3</accession>
<comment type="caution">
    <text evidence="2">The sequence shown here is derived from an EMBL/GenBank/DDBJ whole genome shotgun (WGS) entry which is preliminary data.</text>
</comment>
<dbReference type="Proteomes" id="UP000256328">
    <property type="component" value="Unassembled WGS sequence"/>
</dbReference>
<evidence type="ECO:0000256" key="1">
    <source>
        <dbReference type="SAM" id="MobiDB-lite"/>
    </source>
</evidence>
<feature type="compositionally biased region" description="Polar residues" evidence="1">
    <location>
        <begin position="157"/>
        <end position="189"/>
    </location>
</feature>
<evidence type="ECO:0000313" key="2">
    <source>
        <dbReference type="EMBL" id="RDW78116.1"/>
    </source>
</evidence>
<evidence type="ECO:0000313" key="3">
    <source>
        <dbReference type="Proteomes" id="UP000256328"/>
    </source>
</evidence>
<reference evidence="2 3" key="1">
    <citation type="journal article" date="2018" name="IMA Fungus">
        <title>IMA Genome-F 9: Draft genome sequence of Annulohypoxylon stygium, Aspergillus mulundensis, Berkeleyomyces basicola (syn. Thielaviopsis basicola), Ceratocystis smalleyi, two Cercospora beticola strains, Coleophoma cylindrospora, Fusarium fracticaudum, Phialophora cf. hyalina, and Morchella septimelata.</title>
        <authorList>
            <person name="Wingfield B.D."/>
            <person name="Bills G.F."/>
            <person name="Dong Y."/>
            <person name="Huang W."/>
            <person name="Nel W.J."/>
            <person name="Swalarsk-Parry B.S."/>
            <person name="Vaghefi N."/>
            <person name="Wilken P.M."/>
            <person name="An Z."/>
            <person name="de Beer Z.W."/>
            <person name="De Vos L."/>
            <person name="Chen L."/>
            <person name="Duong T.A."/>
            <person name="Gao Y."/>
            <person name="Hammerbacher A."/>
            <person name="Kikkert J.R."/>
            <person name="Li Y."/>
            <person name="Li H."/>
            <person name="Li K."/>
            <person name="Li Q."/>
            <person name="Liu X."/>
            <person name="Ma X."/>
            <person name="Naidoo K."/>
            <person name="Pethybridge S.J."/>
            <person name="Sun J."/>
            <person name="Steenkamp E.T."/>
            <person name="van der Nest M.A."/>
            <person name="van Wyk S."/>
            <person name="Wingfield M.J."/>
            <person name="Xiong C."/>
            <person name="Yue Q."/>
            <person name="Zhang X."/>
        </authorList>
    </citation>
    <scope>NUCLEOTIDE SEQUENCE [LARGE SCALE GENOMIC DNA]</scope>
    <source>
        <strain evidence="2 3">BP5796</strain>
    </source>
</reference>
<feature type="compositionally biased region" description="Polar residues" evidence="1">
    <location>
        <begin position="137"/>
        <end position="147"/>
    </location>
</feature>
<feature type="region of interest" description="Disordered" evidence="1">
    <location>
        <begin position="1"/>
        <end position="24"/>
    </location>
</feature>
<feature type="compositionally biased region" description="Polar residues" evidence="1">
    <location>
        <begin position="91"/>
        <end position="111"/>
    </location>
</feature>
<feature type="compositionally biased region" description="Polar residues" evidence="1">
    <location>
        <begin position="271"/>
        <end position="283"/>
    </location>
</feature>
<gene>
    <name evidence="2" type="ORF">BP5796_05968</name>
</gene>
<keyword evidence="3" id="KW-1185">Reference proteome</keyword>
<protein>
    <submittedName>
        <fullName evidence="2">Uncharacterized protein</fullName>
    </submittedName>
</protein>
<feature type="compositionally biased region" description="Polar residues" evidence="1">
    <location>
        <begin position="293"/>
        <end position="303"/>
    </location>
</feature>
<feature type="compositionally biased region" description="Polar residues" evidence="1">
    <location>
        <begin position="1"/>
        <end position="22"/>
    </location>
</feature>
<feature type="region of interest" description="Disordered" evidence="1">
    <location>
        <begin position="660"/>
        <end position="695"/>
    </location>
</feature>
<name>A0A3D8RVW3_9HELO</name>
<sequence>MESSASVALARNQATMPTNQSYRPRANSHIGIIRKASSMRNMANENRAPSTLSSGLESMLKTTTETGDIGLFSIKASYLPPPLNTPRRTGRTYSKGIQQIPGRQTNAQRSLSDFVDDRKRLPSYTRDASSEVLSMYEDTSQRSSNPHKSGESDHRSYSMTQTTSVSSYTLKNHKSYTSLRSQAENNNVRPKSPFTYPSRLKRPGFRPSSPALNNEGLKDYTRRAEIERPSFDDRHNSASPASFYARKRVPQPLGIRPELDHPNAPKASPTRRATSPLQRSVTPANDFGRRSDPVSNATSPARSTYSLASTVNLYISTRAPSTVTTPGKIPPSPLYYDYTEEFDSERLKDKRALEPPPTFQIVKSIPEDRPLSSSGPTVTCKLPGNGYAESSANASPFSAATMSSVNFQHKDLAAKPRTKNDEEVKSTLPRMYGEPASTSSVEFTAAQDIIRTPNASTSTPQLDTEIGRTYTFPLSSSDAAGSIAGINSKTTREDDAYNTNLEKIAFSTPISLSRNPSIRVSSTLKLFPTPPGHLNLAQGIQVPRENNGDTMYWNAGIAAANKGQTNLTGSLKETMMVNAATKTSGADSKTTEDKDITAGPAAIISGQQTTKEHPVLSATFQGTAANQENLRPEVIPCFSTSFTAADSHFDNNSGELQISSVSGAKDLPKFTRQTPKRSPSRSGSPMLAPKPISPARQAKLKNSVPQLMKALPPLPSDAQNKFVLPPNEVLKPAGRLPFQIPRKEFAANINNLVREARLSPHTQAPEDMKPTGDFHDCSKRPLLPIQHQSTEMHHSTFTKINKDKSTTSKDALSSLTPKMKPALKSSALRPISPSDSRPWNLEERYPWSNHDPALRLPSLVLAENPPNPKPPKFKLKVTRASNSTLGTVRVYRTSTDSKMGNGFQLRQTKDLFTPAADGLENIFRKVSRNLTVRRTSLASTTQSTNSEVVLRSSTPDLLPTTIERSSNLEVLVPQASTRSLASPFSPTEVRSFFSDDSSHRGGHSLRKRLSIFRARMGVPYYSRAMSQSLDDNAFRQIPTGQPSSFPLSNTALDVQRKLSHHKHSAGTRVQARKFKAKVSEWLKGAQLALRRAKVRARK</sequence>
<dbReference type="EMBL" id="PDLN01000008">
    <property type="protein sequence ID" value="RDW78116.1"/>
    <property type="molecule type" value="Genomic_DNA"/>
</dbReference>
<feature type="region of interest" description="Disordered" evidence="1">
    <location>
        <begin position="79"/>
        <end position="303"/>
    </location>
</feature>
<dbReference type="AlphaFoldDB" id="A0A3D8RVW3"/>